<sequence>MPKLATAQAQQLSVAPLVPRPLIMFPEAPHQGTSSRRRSSNLLENREGSPTPRNSSTSASRLARGGSVRALSQKFLQQAAEGSSESSRPQRNYPKAGLIFRSTSFRQSNGDTNDETHVSTPNIETASSTLKQSMEGGVDFTSPSTTTTPRAECEGKSFLSNQTRVTGVQDVLTRMRNADQDVETGDSLEDREARALLNKFLGAQVLLSGVESVVKPATHTQSAALVRQVERQRILKFYDDEIRVRIPDEYLGCIFLNGFALSLHDSGEHFF</sequence>
<accession>A0A7R9EXC0</accession>
<dbReference type="EMBL" id="OD565582">
    <property type="protein sequence ID" value="CAD7442144.1"/>
    <property type="molecule type" value="Genomic_DNA"/>
</dbReference>
<dbReference type="AlphaFoldDB" id="A0A7R9EXC0"/>
<feature type="region of interest" description="Disordered" evidence="1">
    <location>
        <begin position="25"/>
        <end position="66"/>
    </location>
</feature>
<protein>
    <submittedName>
        <fullName evidence="2">Uncharacterized protein</fullName>
    </submittedName>
</protein>
<evidence type="ECO:0000313" key="2">
    <source>
        <dbReference type="EMBL" id="CAD7442144.1"/>
    </source>
</evidence>
<reference evidence="2" key="1">
    <citation type="submission" date="2020-11" db="EMBL/GenBank/DDBJ databases">
        <authorList>
            <person name="Tran Van P."/>
        </authorList>
    </citation>
    <scope>NUCLEOTIDE SEQUENCE</scope>
</reference>
<organism evidence="2">
    <name type="scientific">Timema bartmani</name>
    <dbReference type="NCBI Taxonomy" id="61472"/>
    <lineage>
        <taxon>Eukaryota</taxon>
        <taxon>Metazoa</taxon>
        <taxon>Ecdysozoa</taxon>
        <taxon>Arthropoda</taxon>
        <taxon>Hexapoda</taxon>
        <taxon>Insecta</taxon>
        <taxon>Pterygota</taxon>
        <taxon>Neoptera</taxon>
        <taxon>Polyneoptera</taxon>
        <taxon>Phasmatodea</taxon>
        <taxon>Timematodea</taxon>
        <taxon>Timematoidea</taxon>
        <taxon>Timematidae</taxon>
        <taxon>Timema</taxon>
    </lineage>
</organism>
<evidence type="ECO:0000256" key="1">
    <source>
        <dbReference type="SAM" id="MobiDB-lite"/>
    </source>
</evidence>
<name>A0A7R9EXC0_9NEOP</name>
<gene>
    <name evidence="2" type="ORF">TBIB3V08_LOCUS4584</name>
</gene>
<proteinExistence type="predicted"/>
<feature type="region of interest" description="Disordered" evidence="1">
    <location>
        <begin position="128"/>
        <end position="151"/>
    </location>
</feature>
<feature type="compositionally biased region" description="Polar residues" evidence="1">
    <location>
        <begin position="51"/>
        <end position="60"/>
    </location>
</feature>